<comment type="caution">
    <text evidence="1">The sequence shown here is derived from an EMBL/GenBank/DDBJ whole genome shotgun (WGS) entry which is preliminary data.</text>
</comment>
<accession>A0A4Y2E6A2</accession>
<evidence type="ECO:0000313" key="2">
    <source>
        <dbReference type="Proteomes" id="UP000499080"/>
    </source>
</evidence>
<proteinExistence type="predicted"/>
<dbReference type="AlphaFoldDB" id="A0A4Y2E6A2"/>
<evidence type="ECO:0000313" key="1">
    <source>
        <dbReference type="EMBL" id="GBM23866.1"/>
    </source>
</evidence>
<dbReference type="EMBL" id="BGPR01000505">
    <property type="protein sequence ID" value="GBM23866.1"/>
    <property type="molecule type" value="Genomic_DNA"/>
</dbReference>
<keyword evidence="2" id="KW-1185">Reference proteome</keyword>
<dbReference type="Proteomes" id="UP000499080">
    <property type="component" value="Unassembled WGS sequence"/>
</dbReference>
<name>A0A4Y2E6A2_ARAVE</name>
<gene>
    <name evidence="1" type="ORF">AVEN_208503_1</name>
</gene>
<protein>
    <submittedName>
        <fullName evidence="1">Uncharacterized protein</fullName>
    </submittedName>
</protein>
<organism evidence="1 2">
    <name type="scientific">Araneus ventricosus</name>
    <name type="common">Orbweaver spider</name>
    <name type="synonym">Epeira ventricosa</name>
    <dbReference type="NCBI Taxonomy" id="182803"/>
    <lineage>
        <taxon>Eukaryota</taxon>
        <taxon>Metazoa</taxon>
        <taxon>Ecdysozoa</taxon>
        <taxon>Arthropoda</taxon>
        <taxon>Chelicerata</taxon>
        <taxon>Arachnida</taxon>
        <taxon>Araneae</taxon>
        <taxon>Araneomorphae</taxon>
        <taxon>Entelegynae</taxon>
        <taxon>Araneoidea</taxon>
        <taxon>Araneidae</taxon>
        <taxon>Araneus</taxon>
    </lineage>
</organism>
<sequence>MRFVTAAEIGTELKGSTLRSFLPLRREFIQFSPVFPLKTENSMRNCVRLLMSLNITRKLQFRSAYARAAPEPWNRNKFVGADSDSKLGYLVNH</sequence>
<reference evidence="1 2" key="1">
    <citation type="journal article" date="2019" name="Sci. Rep.">
        <title>Orb-weaving spider Araneus ventricosus genome elucidates the spidroin gene catalogue.</title>
        <authorList>
            <person name="Kono N."/>
            <person name="Nakamura H."/>
            <person name="Ohtoshi R."/>
            <person name="Moran D.A.P."/>
            <person name="Shinohara A."/>
            <person name="Yoshida Y."/>
            <person name="Fujiwara M."/>
            <person name="Mori M."/>
            <person name="Tomita M."/>
            <person name="Arakawa K."/>
        </authorList>
    </citation>
    <scope>NUCLEOTIDE SEQUENCE [LARGE SCALE GENOMIC DNA]</scope>
</reference>